<reference evidence="1" key="1">
    <citation type="submission" date="2023-10" db="EMBL/GenBank/DDBJ databases">
        <authorList>
            <person name="Chen Y."/>
            <person name="Shah S."/>
            <person name="Dougan E. K."/>
            <person name="Thang M."/>
            <person name="Chan C."/>
        </authorList>
    </citation>
    <scope>NUCLEOTIDE SEQUENCE [LARGE SCALE GENOMIC DNA]</scope>
</reference>
<dbReference type="Gene3D" id="3.40.50.300">
    <property type="entry name" value="P-loop containing nucleotide triphosphate hydrolases"/>
    <property type="match status" value="1"/>
</dbReference>
<dbReference type="EMBL" id="CAUYUJ010018604">
    <property type="protein sequence ID" value="CAK0884915.1"/>
    <property type="molecule type" value="Genomic_DNA"/>
</dbReference>
<evidence type="ECO:0000313" key="2">
    <source>
        <dbReference type="Proteomes" id="UP001189429"/>
    </source>
</evidence>
<sequence>MRGVPASGKSTVAHGILREHLAANGVGPRLDEIAPMSRAFVLSTDDFFSPINQETGEELTSYDMSKIRRHHERNQARCDIAMELGVTPLIVDNTNSRVWEMREYAKMAQAHGYRVIVKDVMASSQVGFDVIKERLLARQAQTGKEIPLHVVEGMMKRWETLPADPSAAVACILEAKAPWEQKDQQATK</sequence>
<name>A0ABN9WHL0_9DINO</name>
<dbReference type="Pfam" id="PF13671">
    <property type="entry name" value="AAA_33"/>
    <property type="match status" value="1"/>
</dbReference>
<accession>A0ABN9WHL0</accession>
<evidence type="ECO:0000313" key="1">
    <source>
        <dbReference type="EMBL" id="CAK0884915.1"/>
    </source>
</evidence>
<protein>
    <recommendedName>
        <fullName evidence="3">Zeta toxin domain-containing protein</fullName>
    </recommendedName>
</protein>
<dbReference type="PANTHER" id="PTHR13308">
    <property type="entry name" value="NEDD4-BINDING PROTEIN 2-LIKE 1"/>
    <property type="match status" value="1"/>
</dbReference>
<dbReference type="PANTHER" id="PTHR13308:SF40">
    <property type="entry name" value="NEDD4-BINDING PROTEIN 2-LIKE 1"/>
    <property type="match status" value="1"/>
</dbReference>
<organism evidence="1 2">
    <name type="scientific">Prorocentrum cordatum</name>
    <dbReference type="NCBI Taxonomy" id="2364126"/>
    <lineage>
        <taxon>Eukaryota</taxon>
        <taxon>Sar</taxon>
        <taxon>Alveolata</taxon>
        <taxon>Dinophyceae</taxon>
        <taxon>Prorocentrales</taxon>
        <taxon>Prorocentraceae</taxon>
        <taxon>Prorocentrum</taxon>
    </lineage>
</organism>
<dbReference type="SUPFAM" id="SSF52540">
    <property type="entry name" value="P-loop containing nucleoside triphosphate hydrolases"/>
    <property type="match status" value="1"/>
</dbReference>
<gene>
    <name evidence="1" type="ORF">PCOR1329_LOCUS66679</name>
</gene>
<keyword evidence="2" id="KW-1185">Reference proteome</keyword>
<comment type="caution">
    <text evidence="1">The sequence shown here is derived from an EMBL/GenBank/DDBJ whole genome shotgun (WGS) entry which is preliminary data.</text>
</comment>
<dbReference type="InterPro" id="IPR027417">
    <property type="entry name" value="P-loop_NTPase"/>
</dbReference>
<evidence type="ECO:0008006" key="3">
    <source>
        <dbReference type="Google" id="ProtNLM"/>
    </source>
</evidence>
<dbReference type="Proteomes" id="UP001189429">
    <property type="component" value="Unassembled WGS sequence"/>
</dbReference>
<proteinExistence type="predicted"/>
<dbReference type="InterPro" id="IPR026302">
    <property type="entry name" value="NEDD4-bd_p2"/>
</dbReference>